<keyword evidence="3" id="KW-1185">Reference proteome</keyword>
<protein>
    <submittedName>
        <fullName evidence="2">N-acetyltransferase</fullName>
    </submittedName>
</protein>
<dbReference type="PROSITE" id="PS51729">
    <property type="entry name" value="GNAT_YJDJ"/>
    <property type="match status" value="1"/>
</dbReference>
<name>A0ABZ1YQS0_9NOCA</name>
<evidence type="ECO:0000313" key="2">
    <source>
        <dbReference type="EMBL" id="WUV44089.1"/>
    </source>
</evidence>
<feature type="domain" description="N-acetyltransferase" evidence="1">
    <location>
        <begin position="5"/>
        <end position="91"/>
    </location>
</feature>
<dbReference type="InterPro" id="IPR031165">
    <property type="entry name" value="GNAT_YJDJ"/>
</dbReference>
<evidence type="ECO:0000259" key="1">
    <source>
        <dbReference type="PROSITE" id="PS51729"/>
    </source>
</evidence>
<proteinExistence type="predicted"/>
<dbReference type="InterPro" id="IPR016181">
    <property type="entry name" value="Acyl_CoA_acyltransferase"/>
</dbReference>
<dbReference type="Pfam" id="PF14542">
    <property type="entry name" value="Acetyltransf_CG"/>
    <property type="match status" value="1"/>
</dbReference>
<organism evidence="2 3">
    <name type="scientific">Nocardia vinacea</name>
    <dbReference type="NCBI Taxonomy" id="96468"/>
    <lineage>
        <taxon>Bacteria</taxon>
        <taxon>Bacillati</taxon>
        <taxon>Actinomycetota</taxon>
        <taxon>Actinomycetes</taxon>
        <taxon>Mycobacteriales</taxon>
        <taxon>Nocardiaceae</taxon>
        <taxon>Nocardia</taxon>
    </lineage>
</organism>
<dbReference type="SUPFAM" id="SSF55729">
    <property type="entry name" value="Acyl-CoA N-acyltransferases (Nat)"/>
    <property type="match status" value="1"/>
</dbReference>
<accession>A0ABZ1YQS0</accession>
<evidence type="ECO:0000313" key="3">
    <source>
        <dbReference type="Proteomes" id="UP001432062"/>
    </source>
</evidence>
<dbReference type="Proteomes" id="UP001432062">
    <property type="component" value="Chromosome"/>
</dbReference>
<reference evidence="2" key="1">
    <citation type="submission" date="2022-10" db="EMBL/GenBank/DDBJ databases">
        <title>The complete genomes of actinobacterial strains from the NBC collection.</title>
        <authorList>
            <person name="Joergensen T.S."/>
            <person name="Alvarez Arevalo M."/>
            <person name="Sterndorff E.B."/>
            <person name="Faurdal D."/>
            <person name="Vuksanovic O."/>
            <person name="Mourched A.-S."/>
            <person name="Charusanti P."/>
            <person name="Shaw S."/>
            <person name="Blin K."/>
            <person name="Weber T."/>
        </authorList>
    </citation>
    <scope>NUCLEOTIDE SEQUENCE</scope>
    <source>
        <strain evidence="2">NBC_01482</strain>
    </source>
</reference>
<sequence>MTSPAVQRGDDCYEIRVDGERAGFTAFFGWGNRRIFYDTEIDDAFEGKGLGTILIERALADARRPRKRVVPLCRAVADYLKRSREFADITDPITEDIIASLDTKV</sequence>
<dbReference type="Gene3D" id="3.40.630.30">
    <property type="match status" value="1"/>
</dbReference>
<dbReference type="RefSeq" id="WP_329406865.1">
    <property type="nucleotide sequence ID" value="NZ_CP109441.1"/>
</dbReference>
<dbReference type="EMBL" id="CP109441">
    <property type="protein sequence ID" value="WUV44089.1"/>
    <property type="molecule type" value="Genomic_DNA"/>
</dbReference>
<gene>
    <name evidence="2" type="ORF">OG563_33635</name>
</gene>